<sequence length="276" mass="29551">MLSASTGRSWTEPRWRAVLPLFLAAAGLAVAIPTANAGVAATAPGERVALSELKRDEVPDEAPENAEDTAAPAAEPVETVPLPDPIERFPLPEAPGETEETPPPDSGGEDGGTEAAPDDQALPEIIYDLDRLPEPVRRMHGLIMSACRGGDLEALRPLIGPGPNGTQLSFGSVEGDPIEFLRQAAGDADGQEILAILLEVLDAGYVHLDAGTPNEIYVWPYFFSMPLDALTPPQRVELFEIVTAGDYEDMKNFGGYNFYRVGITPEGRWVFFVAGD</sequence>
<proteinExistence type="predicted"/>
<organism evidence="2 3">
    <name type="scientific">Nitratireductor arenosus</name>
    <dbReference type="NCBI Taxonomy" id="2682096"/>
    <lineage>
        <taxon>Bacteria</taxon>
        <taxon>Pseudomonadati</taxon>
        <taxon>Pseudomonadota</taxon>
        <taxon>Alphaproteobacteria</taxon>
        <taxon>Hyphomicrobiales</taxon>
        <taxon>Phyllobacteriaceae</taxon>
        <taxon>Nitratireductor</taxon>
    </lineage>
</organism>
<evidence type="ECO:0000313" key="3">
    <source>
        <dbReference type="Proteomes" id="UP000463224"/>
    </source>
</evidence>
<gene>
    <name evidence="2" type="ORF">GN330_20630</name>
</gene>
<comment type="caution">
    <text evidence="2">The sequence shown here is derived from an EMBL/GenBank/DDBJ whole genome shotgun (WGS) entry which is preliminary data.</text>
</comment>
<feature type="compositionally biased region" description="Low complexity" evidence="1">
    <location>
        <begin position="68"/>
        <end position="81"/>
    </location>
</feature>
<dbReference type="AlphaFoldDB" id="A0A844QJC0"/>
<evidence type="ECO:0000313" key="2">
    <source>
        <dbReference type="EMBL" id="MVA99662.1"/>
    </source>
</evidence>
<keyword evidence="3" id="KW-1185">Reference proteome</keyword>
<feature type="compositionally biased region" description="Acidic residues" evidence="1">
    <location>
        <begin position="58"/>
        <end position="67"/>
    </location>
</feature>
<name>A0A844QJC0_9HYPH</name>
<protein>
    <recommendedName>
        <fullName evidence="4">Fibronectin attachment protein</fullName>
    </recommendedName>
</protein>
<reference evidence="2 3" key="1">
    <citation type="submission" date="2019-12" db="EMBL/GenBank/DDBJ databases">
        <title>Nitratireductor arenosus sp. nov., Isolated from sea sand, Jeju island, South Korea.</title>
        <authorList>
            <person name="Kim W."/>
        </authorList>
    </citation>
    <scope>NUCLEOTIDE SEQUENCE [LARGE SCALE GENOMIC DNA]</scope>
    <source>
        <strain evidence="2 3">CAU 1489</strain>
    </source>
</reference>
<feature type="compositionally biased region" description="Acidic residues" evidence="1">
    <location>
        <begin position="96"/>
        <end position="112"/>
    </location>
</feature>
<accession>A0A844QJC0</accession>
<dbReference type="Proteomes" id="UP000463224">
    <property type="component" value="Unassembled WGS sequence"/>
</dbReference>
<feature type="region of interest" description="Disordered" evidence="1">
    <location>
        <begin position="54"/>
        <end position="119"/>
    </location>
</feature>
<dbReference type="EMBL" id="WPHG01000007">
    <property type="protein sequence ID" value="MVA99662.1"/>
    <property type="molecule type" value="Genomic_DNA"/>
</dbReference>
<evidence type="ECO:0000256" key="1">
    <source>
        <dbReference type="SAM" id="MobiDB-lite"/>
    </source>
</evidence>
<evidence type="ECO:0008006" key="4">
    <source>
        <dbReference type="Google" id="ProtNLM"/>
    </source>
</evidence>